<dbReference type="EMBL" id="JBBNAE010000003">
    <property type="protein sequence ID" value="KAK9137708.1"/>
    <property type="molecule type" value="Genomic_DNA"/>
</dbReference>
<sequence>MVASVLGGLVIVPGCWVSSALGNIASALSDSSPKKETCFPNVPSALVFITQRIGIQHTQIRYTSRVLLSESSQLSGHFLCNKQRSVKSERDLIRLDEEVADLSCLIKENRLTLLRLIRKKSERPKISLGNMRNDTVKSFYQFHKKLQRNMMEYAKLYDEELLPISHETITKHDGNALLKRAKLDSNEFLPMSHQTIAKLDGNEFLPISNRLNLNAGSTTTRGQGDSCGLSRDLVTNEVRLGSTTTGGKETLADYL</sequence>
<evidence type="ECO:0000313" key="2">
    <source>
        <dbReference type="EMBL" id="KAK9137708.1"/>
    </source>
</evidence>
<reference evidence="2 3" key="1">
    <citation type="submission" date="2024-01" db="EMBL/GenBank/DDBJ databases">
        <title>Genome assemblies of Stephania.</title>
        <authorList>
            <person name="Yang L."/>
        </authorList>
    </citation>
    <scope>NUCLEOTIDE SEQUENCE [LARGE SCALE GENOMIC DNA]</scope>
    <source>
        <strain evidence="2">QJT</strain>
        <tissue evidence="2">Leaf</tissue>
    </source>
</reference>
<dbReference type="AlphaFoldDB" id="A0AAP0PAR5"/>
<proteinExistence type="predicted"/>
<keyword evidence="1" id="KW-0732">Signal</keyword>
<feature type="chain" id="PRO_5042946243" evidence="1">
    <location>
        <begin position="23"/>
        <end position="255"/>
    </location>
</feature>
<dbReference type="Proteomes" id="UP001417504">
    <property type="component" value="Unassembled WGS sequence"/>
</dbReference>
<name>A0AAP0PAR5_9MAGN</name>
<evidence type="ECO:0000256" key="1">
    <source>
        <dbReference type="SAM" id="SignalP"/>
    </source>
</evidence>
<evidence type="ECO:0000313" key="3">
    <source>
        <dbReference type="Proteomes" id="UP001417504"/>
    </source>
</evidence>
<feature type="signal peptide" evidence="1">
    <location>
        <begin position="1"/>
        <end position="22"/>
    </location>
</feature>
<organism evidence="2 3">
    <name type="scientific">Stephania japonica</name>
    <dbReference type="NCBI Taxonomy" id="461633"/>
    <lineage>
        <taxon>Eukaryota</taxon>
        <taxon>Viridiplantae</taxon>
        <taxon>Streptophyta</taxon>
        <taxon>Embryophyta</taxon>
        <taxon>Tracheophyta</taxon>
        <taxon>Spermatophyta</taxon>
        <taxon>Magnoliopsida</taxon>
        <taxon>Ranunculales</taxon>
        <taxon>Menispermaceae</taxon>
        <taxon>Menispermoideae</taxon>
        <taxon>Cissampelideae</taxon>
        <taxon>Stephania</taxon>
    </lineage>
</organism>
<gene>
    <name evidence="2" type="ORF">Sjap_008302</name>
</gene>
<keyword evidence="3" id="KW-1185">Reference proteome</keyword>
<comment type="caution">
    <text evidence="2">The sequence shown here is derived from an EMBL/GenBank/DDBJ whole genome shotgun (WGS) entry which is preliminary data.</text>
</comment>
<accession>A0AAP0PAR5</accession>
<protein>
    <submittedName>
        <fullName evidence="2">Uncharacterized protein</fullName>
    </submittedName>
</protein>